<accession>A0AAV8Z316</accession>
<dbReference type="GO" id="GO:0016491">
    <property type="term" value="F:oxidoreductase activity"/>
    <property type="evidence" value="ECO:0007669"/>
    <property type="project" value="TreeGrafter"/>
</dbReference>
<dbReference type="SUPFAM" id="SSF51905">
    <property type="entry name" value="FAD/NAD(P)-binding domain"/>
    <property type="match status" value="1"/>
</dbReference>
<name>A0AAV8Z316_9CUCU</name>
<gene>
    <name evidence="2" type="ORF">NQ318_002268</name>
</gene>
<evidence type="ECO:0000256" key="1">
    <source>
        <dbReference type="ARBA" id="ARBA00010790"/>
    </source>
</evidence>
<protein>
    <recommendedName>
        <fullName evidence="4">Glucose-methanol-choline oxidoreductase N-terminal domain-containing protein</fullName>
    </recommendedName>
</protein>
<reference evidence="2" key="1">
    <citation type="journal article" date="2023" name="Insect Mol. Biol.">
        <title>Genome sequencing provides insights into the evolution of gene families encoding plant cell wall-degrading enzymes in longhorned beetles.</title>
        <authorList>
            <person name="Shin N.R."/>
            <person name="Okamura Y."/>
            <person name="Kirsch R."/>
            <person name="Pauchet Y."/>
        </authorList>
    </citation>
    <scope>NUCLEOTIDE SEQUENCE</scope>
    <source>
        <strain evidence="2">AMC_N1</strain>
    </source>
</reference>
<dbReference type="Proteomes" id="UP001162162">
    <property type="component" value="Unassembled WGS sequence"/>
</dbReference>
<dbReference type="PANTHER" id="PTHR11552">
    <property type="entry name" value="GLUCOSE-METHANOL-CHOLINE GMC OXIDOREDUCTASE"/>
    <property type="match status" value="1"/>
</dbReference>
<proteinExistence type="inferred from homology"/>
<dbReference type="AlphaFoldDB" id="A0AAV8Z316"/>
<keyword evidence="3" id="KW-1185">Reference proteome</keyword>
<dbReference type="InterPro" id="IPR012132">
    <property type="entry name" value="GMC_OxRdtase"/>
</dbReference>
<dbReference type="GO" id="GO:0050660">
    <property type="term" value="F:flavin adenine dinucleotide binding"/>
    <property type="evidence" value="ECO:0007669"/>
    <property type="project" value="InterPro"/>
</dbReference>
<evidence type="ECO:0008006" key="4">
    <source>
        <dbReference type="Google" id="ProtNLM"/>
    </source>
</evidence>
<dbReference type="Gene3D" id="3.50.50.60">
    <property type="entry name" value="FAD/NAD(P)-binding domain"/>
    <property type="match status" value="1"/>
</dbReference>
<sequence length="261" mass="28587">MDVKGQNIPNVAVGALDEAKAMKVHLKASRTYINFIHVTCLAHRLHRIAETVVSTALNVIQVWPAKIERAQPYVYEPKITVEPELERQYHIEKSCTHSARNLVGSRSRADPQATDSGTKHSLASELDKLAILQVSCHGLCSVISNPCGNNVQGAAGQVFLTLINALMAAKCPLGSADWYPEDYGPTLADNEEFDFIVIGSGSAGSVVANKLTEIGKWKVLVIEAGGYPSATSDAINCIDYRDIPVESYYFHIHVVERTYNY</sequence>
<organism evidence="2 3">
    <name type="scientific">Aromia moschata</name>
    <dbReference type="NCBI Taxonomy" id="1265417"/>
    <lineage>
        <taxon>Eukaryota</taxon>
        <taxon>Metazoa</taxon>
        <taxon>Ecdysozoa</taxon>
        <taxon>Arthropoda</taxon>
        <taxon>Hexapoda</taxon>
        <taxon>Insecta</taxon>
        <taxon>Pterygota</taxon>
        <taxon>Neoptera</taxon>
        <taxon>Endopterygota</taxon>
        <taxon>Coleoptera</taxon>
        <taxon>Polyphaga</taxon>
        <taxon>Cucujiformia</taxon>
        <taxon>Chrysomeloidea</taxon>
        <taxon>Cerambycidae</taxon>
        <taxon>Cerambycinae</taxon>
        <taxon>Callichromatini</taxon>
        <taxon>Aromia</taxon>
    </lineage>
</organism>
<dbReference type="InterPro" id="IPR036188">
    <property type="entry name" value="FAD/NAD-bd_sf"/>
</dbReference>
<comment type="caution">
    <text evidence="2">The sequence shown here is derived from an EMBL/GenBank/DDBJ whole genome shotgun (WGS) entry which is preliminary data.</text>
</comment>
<dbReference type="PANTHER" id="PTHR11552:SF215">
    <property type="entry name" value="FI02019P"/>
    <property type="match status" value="1"/>
</dbReference>
<evidence type="ECO:0000313" key="2">
    <source>
        <dbReference type="EMBL" id="KAJ8958475.1"/>
    </source>
</evidence>
<comment type="similarity">
    <text evidence="1">Belongs to the GMC oxidoreductase family.</text>
</comment>
<dbReference type="EMBL" id="JAPWTK010000017">
    <property type="protein sequence ID" value="KAJ8958475.1"/>
    <property type="molecule type" value="Genomic_DNA"/>
</dbReference>
<evidence type="ECO:0000313" key="3">
    <source>
        <dbReference type="Proteomes" id="UP001162162"/>
    </source>
</evidence>